<evidence type="ECO:0000313" key="16">
    <source>
        <dbReference type="EMBL" id="CAE6507829.1"/>
    </source>
</evidence>
<dbReference type="EMBL" id="CAJMWY010003805">
    <property type="protein sequence ID" value="CAE6507829.1"/>
    <property type="molecule type" value="Genomic_DNA"/>
</dbReference>
<evidence type="ECO:0000256" key="13">
    <source>
        <dbReference type="ARBA" id="ARBA00023102"/>
    </source>
</evidence>
<comment type="subcellular location">
    <subcellularLocation>
        <location evidence="2">Cytoplasm</location>
    </subcellularLocation>
</comment>
<dbReference type="InterPro" id="IPR001348">
    <property type="entry name" value="ATP_PRibTrfase_HisG"/>
</dbReference>
<organism evidence="16 17">
    <name type="scientific">Rhizoctonia solani</name>
    <dbReference type="NCBI Taxonomy" id="456999"/>
    <lineage>
        <taxon>Eukaryota</taxon>
        <taxon>Fungi</taxon>
        <taxon>Dikarya</taxon>
        <taxon>Basidiomycota</taxon>
        <taxon>Agaricomycotina</taxon>
        <taxon>Agaricomycetes</taxon>
        <taxon>Cantharellales</taxon>
        <taxon>Ceratobasidiaceae</taxon>
        <taxon>Rhizoctonia</taxon>
    </lineage>
</organism>
<dbReference type="Pfam" id="PF01634">
    <property type="entry name" value="HisG"/>
    <property type="match status" value="1"/>
</dbReference>
<dbReference type="FunFam" id="3.40.190.10:FF:000123">
    <property type="entry name" value="HIS1p ATP phosphoribosyltransferase"/>
    <property type="match status" value="1"/>
</dbReference>
<dbReference type="NCBIfam" id="TIGR03455">
    <property type="entry name" value="HisG_C-term"/>
    <property type="match status" value="1"/>
</dbReference>
<keyword evidence="11" id="KW-0547">Nucleotide-binding</keyword>
<feature type="domain" description="ATP phosphoribosyltransferase catalytic" evidence="14">
    <location>
        <begin position="6"/>
        <end position="133"/>
    </location>
</feature>
<dbReference type="GO" id="GO:0000287">
    <property type="term" value="F:magnesium ion binding"/>
    <property type="evidence" value="ECO:0007669"/>
    <property type="project" value="InterPro"/>
</dbReference>
<evidence type="ECO:0000256" key="5">
    <source>
        <dbReference type="ARBA" id="ARBA00011946"/>
    </source>
</evidence>
<dbReference type="SUPFAM" id="SSF54913">
    <property type="entry name" value="GlnB-like"/>
    <property type="match status" value="1"/>
</dbReference>
<dbReference type="UniPathway" id="UPA00031">
    <property type="reaction ID" value="UER00006"/>
</dbReference>
<evidence type="ECO:0000256" key="2">
    <source>
        <dbReference type="ARBA" id="ARBA00004496"/>
    </source>
</evidence>
<evidence type="ECO:0000256" key="1">
    <source>
        <dbReference type="ARBA" id="ARBA00000915"/>
    </source>
</evidence>
<dbReference type="Pfam" id="PF08029">
    <property type="entry name" value="HisG_C"/>
    <property type="match status" value="1"/>
</dbReference>
<dbReference type="InterPro" id="IPR013115">
    <property type="entry name" value="HisG_C"/>
</dbReference>
<dbReference type="Proteomes" id="UP000663861">
    <property type="component" value="Unassembled WGS sequence"/>
</dbReference>
<dbReference type="SUPFAM" id="SSF53850">
    <property type="entry name" value="Periplasmic binding protein-like II"/>
    <property type="match status" value="1"/>
</dbReference>
<dbReference type="GO" id="GO:0005524">
    <property type="term" value="F:ATP binding"/>
    <property type="evidence" value="ECO:0007669"/>
    <property type="project" value="UniProtKB-KW"/>
</dbReference>
<evidence type="ECO:0000256" key="10">
    <source>
        <dbReference type="ARBA" id="ARBA00022679"/>
    </source>
</evidence>
<dbReference type="Gene3D" id="3.30.70.120">
    <property type="match status" value="1"/>
</dbReference>
<dbReference type="InterPro" id="IPR013820">
    <property type="entry name" value="ATP_PRibTrfase_cat"/>
</dbReference>
<dbReference type="InterPro" id="IPR011322">
    <property type="entry name" value="N-reg_PII-like_a/b"/>
</dbReference>
<dbReference type="Gene3D" id="3.40.190.10">
    <property type="entry name" value="Periplasmic binding protein-like II"/>
    <property type="match status" value="1"/>
</dbReference>
<dbReference type="InterPro" id="IPR015867">
    <property type="entry name" value="N-reg_PII/ATP_PRibTrfase_C"/>
</dbReference>
<dbReference type="InterPro" id="IPR018198">
    <property type="entry name" value="ATP_PRibTrfase_CS"/>
</dbReference>
<evidence type="ECO:0000256" key="6">
    <source>
        <dbReference type="ARBA" id="ARBA00020998"/>
    </source>
</evidence>
<protein>
    <recommendedName>
        <fullName evidence="6">ATP phosphoribosyltransferase</fullName>
        <ecNumber evidence="5">2.4.2.17</ecNumber>
    </recommendedName>
</protein>
<dbReference type="GO" id="GO:0005737">
    <property type="term" value="C:cytoplasm"/>
    <property type="evidence" value="ECO:0007669"/>
    <property type="project" value="UniProtKB-SubCell"/>
</dbReference>
<accession>A0A8H3HFG7</accession>
<proteinExistence type="inferred from homology"/>
<dbReference type="AlphaFoldDB" id="A0A8H3HFG7"/>
<dbReference type="FunFam" id="3.30.70.120:FF:000003">
    <property type="entry name" value="ATP phosphoribosyltransferase"/>
    <property type="match status" value="1"/>
</dbReference>
<evidence type="ECO:0000259" key="14">
    <source>
        <dbReference type="Pfam" id="PF01634"/>
    </source>
</evidence>
<evidence type="ECO:0000256" key="4">
    <source>
        <dbReference type="ARBA" id="ARBA00009372"/>
    </source>
</evidence>
<keyword evidence="10" id="KW-0808">Transferase</keyword>
<evidence type="ECO:0000256" key="9">
    <source>
        <dbReference type="ARBA" id="ARBA00022676"/>
    </source>
</evidence>
<evidence type="ECO:0000256" key="11">
    <source>
        <dbReference type="ARBA" id="ARBA00022741"/>
    </source>
</evidence>
<evidence type="ECO:0000256" key="7">
    <source>
        <dbReference type="ARBA" id="ARBA00022490"/>
    </source>
</evidence>
<keyword evidence="7" id="KW-0963">Cytoplasm</keyword>
<comment type="catalytic activity">
    <reaction evidence="1">
        <text>1-(5-phospho-beta-D-ribosyl)-ATP + diphosphate = 5-phospho-alpha-D-ribose 1-diphosphate + ATP</text>
        <dbReference type="Rhea" id="RHEA:18473"/>
        <dbReference type="ChEBI" id="CHEBI:30616"/>
        <dbReference type="ChEBI" id="CHEBI:33019"/>
        <dbReference type="ChEBI" id="CHEBI:58017"/>
        <dbReference type="ChEBI" id="CHEBI:73183"/>
        <dbReference type="EC" id="2.4.2.17"/>
    </reaction>
</comment>
<evidence type="ECO:0000313" key="17">
    <source>
        <dbReference type="Proteomes" id="UP000663861"/>
    </source>
</evidence>
<comment type="caution">
    <text evidence="16">The sequence shown here is derived from an EMBL/GenBank/DDBJ whole genome shotgun (WGS) entry which is preliminary data.</text>
</comment>
<dbReference type="NCBIfam" id="TIGR00070">
    <property type="entry name" value="hisG"/>
    <property type="match status" value="1"/>
</dbReference>
<comment type="similarity">
    <text evidence="4">Belongs to the ATP phosphoribosyltransferase family.</text>
</comment>
<feature type="domain" description="Histidine biosynthesis HisG C-terminal" evidence="15">
    <location>
        <begin position="141"/>
        <end position="211"/>
    </location>
</feature>
<dbReference type="EC" id="2.4.2.17" evidence="5"/>
<keyword evidence="9" id="KW-0328">Glycosyltransferase</keyword>
<evidence type="ECO:0000256" key="8">
    <source>
        <dbReference type="ARBA" id="ARBA00022605"/>
    </source>
</evidence>
<keyword evidence="12" id="KW-0067">ATP-binding</keyword>
<reference evidence="16" key="1">
    <citation type="submission" date="2021-01" db="EMBL/GenBank/DDBJ databases">
        <authorList>
            <person name="Kaushik A."/>
        </authorList>
    </citation>
    <scope>NUCLEOTIDE SEQUENCE</scope>
    <source>
        <strain evidence="16">AG4-RS23</strain>
    </source>
</reference>
<sequence>MQSLTTETLSLGFGQCKLQVQVPLSSGIEHVEELAGKKIATSFESVAGDYFAEIDTRLATKTVVEYLSGSVETACALGLADGIVDLVESGETMRAAGLKAIGTIMSSEAVIISSSSPKKPHMLSVMEQLKSRLAGAVASTKYILCQYNIRRTGLSMARKITPGRRSATVSSLDDSEWVAVSSMVEKEKAALVMDELQTAGAEDIFLLRIDNCRV</sequence>
<evidence type="ECO:0000259" key="15">
    <source>
        <dbReference type="Pfam" id="PF08029"/>
    </source>
</evidence>
<dbReference type="GO" id="GO:0000105">
    <property type="term" value="P:L-histidine biosynthetic process"/>
    <property type="evidence" value="ECO:0007669"/>
    <property type="project" value="UniProtKB-UniPathway"/>
</dbReference>
<evidence type="ECO:0000256" key="3">
    <source>
        <dbReference type="ARBA" id="ARBA00004667"/>
    </source>
</evidence>
<keyword evidence="13" id="KW-0368">Histidine biosynthesis</keyword>
<dbReference type="PANTHER" id="PTHR21403:SF8">
    <property type="entry name" value="ATP PHOSPHORIBOSYLTRANSFERASE"/>
    <property type="match status" value="1"/>
</dbReference>
<dbReference type="PROSITE" id="PS01316">
    <property type="entry name" value="ATP_P_PHORIBOSYLTR"/>
    <property type="match status" value="1"/>
</dbReference>
<name>A0A8H3HFG7_9AGAM</name>
<gene>
    <name evidence="16" type="ORF">RDB_LOCUS132515</name>
</gene>
<evidence type="ECO:0000256" key="12">
    <source>
        <dbReference type="ARBA" id="ARBA00022840"/>
    </source>
</evidence>
<dbReference type="GO" id="GO:0003879">
    <property type="term" value="F:ATP phosphoribosyltransferase activity"/>
    <property type="evidence" value="ECO:0007669"/>
    <property type="project" value="UniProtKB-EC"/>
</dbReference>
<dbReference type="PANTHER" id="PTHR21403">
    <property type="entry name" value="ATP PHOSPHORIBOSYLTRANSFERASE ATP-PRTASE"/>
    <property type="match status" value="1"/>
</dbReference>
<comment type="pathway">
    <text evidence="3">Amino-acid biosynthesis; L-histidine biosynthesis; L-histidine from 5-phospho-alpha-D-ribose 1-diphosphate: step 1/9.</text>
</comment>
<keyword evidence="8" id="KW-0028">Amino-acid biosynthesis</keyword>